<accession>B8KUG7</accession>
<dbReference type="Proteomes" id="UP000004699">
    <property type="component" value="Unassembled WGS sequence"/>
</dbReference>
<dbReference type="Gene3D" id="2.160.10.10">
    <property type="entry name" value="Hexapeptide repeat proteins"/>
    <property type="match status" value="1"/>
</dbReference>
<evidence type="ECO:0000313" key="1">
    <source>
        <dbReference type="EMBL" id="EED34439.1"/>
    </source>
</evidence>
<proteinExistence type="predicted"/>
<protein>
    <submittedName>
        <fullName evidence="1">Anhydrase, family 3 protein</fullName>
    </submittedName>
</protein>
<dbReference type="AlphaFoldDB" id="B8KUG7"/>
<organism evidence="1 2">
    <name type="scientific">Luminiphilus syltensis NOR5-1B</name>
    <dbReference type="NCBI Taxonomy" id="565045"/>
    <lineage>
        <taxon>Bacteria</taxon>
        <taxon>Pseudomonadati</taxon>
        <taxon>Pseudomonadota</taxon>
        <taxon>Gammaproteobacteria</taxon>
        <taxon>Cellvibrionales</taxon>
        <taxon>Halieaceae</taxon>
        <taxon>Luminiphilus</taxon>
    </lineage>
</organism>
<dbReference type="InterPro" id="IPR050484">
    <property type="entry name" value="Transf_Hexapept/Carb_Anhydrase"/>
</dbReference>
<dbReference type="Pfam" id="PF00132">
    <property type="entry name" value="Hexapep"/>
    <property type="match status" value="2"/>
</dbReference>
<dbReference type="CDD" id="cd04645">
    <property type="entry name" value="LbH_gamma_CA_like"/>
    <property type="match status" value="1"/>
</dbReference>
<reference evidence="2" key="1">
    <citation type="journal article" date="2013" name="BMC Microbiol.">
        <title>Taxonomy and evolution of bacteriochlorophyll a-containing members of the OM60/NOR5 clade of marine gammaproteobacteria: description of Luminiphilus syltensis gen. nov., sp. nov., reclassification of Haliea rubra as Pseudohaliea rubra gen. nov., comb. nov., and emendation of Chromatocurvus halotolerans.</title>
        <authorList>
            <person name="Spring S."/>
            <person name="Riedel T."/>
            <person name="Sproer C."/>
            <person name="Yan S."/>
            <person name="Harder J."/>
            <person name="Fuchs B.M."/>
        </authorList>
    </citation>
    <scope>NUCLEOTIDE SEQUENCE [LARGE SCALE GENOMIC DNA]</scope>
    <source>
        <strain evidence="2">NOR51-B</strain>
    </source>
</reference>
<dbReference type="OrthoDB" id="9803036at2"/>
<dbReference type="PANTHER" id="PTHR13061:SF56">
    <property type="entry name" value="PROTEIN YRDA"/>
    <property type="match status" value="1"/>
</dbReference>
<dbReference type="HOGENOM" id="CLU_064827_7_0_6"/>
<dbReference type="InterPro" id="IPR001451">
    <property type="entry name" value="Hexapep"/>
</dbReference>
<dbReference type="STRING" id="565045.NOR51B_376"/>
<dbReference type="EMBL" id="DS999411">
    <property type="protein sequence ID" value="EED34439.1"/>
    <property type="molecule type" value="Genomic_DNA"/>
</dbReference>
<dbReference type="SUPFAM" id="SSF51161">
    <property type="entry name" value="Trimeric LpxA-like enzymes"/>
    <property type="match status" value="1"/>
</dbReference>
<dbReference type="InterPro" id="IPR047324">
    <property type="entry name" value="LbH_gamma_CA-like"/>
</dbReference>
<evidence type="ECO:0000313" key="2">
    <source>
        <dbReference type="Proteomes" id="UP000004699"/>
    </source>
</evidence>
<dbReference type="InterPro" id="IPR011004">
    <property type="entry name" value="Trimer_LpxA-like_sf"/>
</dbReference>
<dbReference type="RefSeq" id="WP_009019187.1">
    <property type="nucleotide sequence ID" value="NZ_DS999411.1"/>
</dbReference>
<sequence>MNDANYTPSDNIRRFGDWVPTIGSGVMIDPSAVVLGDITLGDDVSIWPHCSVRADMHRITIGNRTNIQDNSVLHITHAGNFNPDGFPLTIGSEVTVGHRALLHGCTIGNRVLIGMGAIVMDGAVVEDEVMIAAGALVTPGKHLPSGYVYGGSPARQMREMTDKEREFLSYSAGNYVNLKNTYLNRDQS</sequence>
<keyword evidence="2" id="KW-1185">Reference proteome</keyword>
<name>B8KUG7_9GAMM</name>
<dbReference type="eggNOG" id="COG0663">
    <property type="taxonomic scope" value="Bacteria"/>
</dbReference>
<dbReference type="PANTHER" id="PTHR13061">
    <property type="entry name" value="DYNACTIN SUBUNIT P25"/>
    <property type="match status" value="1"/>
</dbReference>
<gene>
    <name evidence="1" type="ORF">NOR51B_376</name>
</gene>